<dbReference type="EMBL" id="KZ613963">
    <property type="protein sequence ID" value="PMD31273.1"/>
    <property type="molecule type" value="Genomic_DNA"/>
</dbReference>
<gene>
    <name evidence="2" type="ORF">L207DRAFT_591737</name>
</gene>
<keyword evidence="1" id="KW-0812">Transmembrane</keyword>
<keyword evidence="3" id="KW-1185">Reference proteome</keyword>
<keyword evidence="1" id="KW-0472">Membrane</keyword>
<accession>A0A2J6QYC9</accession>
<proteinExistence type="predicted"/>
<dbReference type="AlphaFoldDB" id="A0A2J6QYC9"/>
<evidence type="ECO:0000256" key="1">
    <source>
        <dbReference type="SAM" id="Phobius"/>
    </source>
</evidence>
<feature type="transmembrane region" description="Helical" evidence="1">
    <location>
        <begin position="89"/>
        <end position="108"/>
    </location>
</feature>
<dbReference type="OrthoDB" id="4768569at2759"/>
<reference evidence="2 3" key="1">
    <citation type="submission" date="2016-04" db="EMBL/GenBank/DDBJ databases">
        <title>A degradative enzymes factory behind the ericoid mycorrhizal symbiosis.</title>
        <authorList>
            <consortium name="DOE Joint Genome Institute"/>
            <person name="Martino E."/>
            <person name="Morin E."/>
            <person name="Grelet G."/>
            <person name="Kuo A."/>
            <person name="Kohler A."/>
            <person name="Daghino S."/>
            <person name="Barry K."/>
            <person name="Choi C."/>
            <person name="Cichocki N."/>
            <person name="Clum A."/>
            <person name="Copeland A."/>
            <person name="Hainaut M."/>
            <person name="Haridas S."/>
            <person name="Labutti K."/>
            <person name="Lindquist E."/>
            <person name="Lipzen A."/>
            <person name="Khouja H.-R."/>
            <person name="Murat C."/>
            <person name="Ohm R."/>
            <person name="Olson A."/>
            <person name="Spatafora J."/>
            <person name="Veneault-Fourrey C."/>
            <person name="Henrissat B."/>
            <person name="Grigoriev I."/>
            <person name="Martin F."/>
            <person name="Perotto S."/>
        </authorList>
    </citation>
    <scope>NUCLEOTIDE SEQUENCE [LARGE SCALE GENOMIC DNA]</scope>
    <source>
        <strain evidence="2 3">F</strain>
    </source>
</reference>
<evidence type="ECO:0000313" key="2">
    <source>
        <dbReference type="EMBL" id="PMD31273.1"/>
    </source>
</evidence>
<dbReference type="Proteomes" id="UP000235786">
    <property type="component" value="Unassembled WGS sequence"/>
</dbReference>
<keyword evidence="1" id="KW-1133">Transmembrane helix</keyword>
<organism evidence="2 3">
    <name type="scientific">Hyaloscypha variabilis (strain UAMH 11265 / GT02V1 / F)</name>
    <name type="common">Meliniomyces variabilis</name>
    <dbReference type="NCBI Taxonomy" id="1149755"/>
    <lineage>
        <taxon>Eukaryota</taxon>
        <taxon>Fungi</taxon>
        <taxon>Dikarya</taxon>
        <taxon>Ascomycota</taxon>
        <taxon>Pezizomycotina</taxon>
        <taxon>Leotiomycetes</taxon>
        <taxon>Helotiales</taxon>
        <taxon>Hyaloscyphaceae</taxon>
        <taxon>Hyaloscypha</taxon>
        <taxon>Hyaloscypha variabilis</taxon>
    </lineage>
</organism>
<evidence type="ECO:0000313" key="3">
    <source>
        <dbReference type="Proteomes" id="UP000235786"/>
    </source>
</evidence>
<feature type="transmembrane region" description="Helical" evidence="1">
    <location>
        <begin position="63"/>
        <end position="83"/>
    </location>
</feature>
<protein>
    <submittedName>
        <fullName evidence="2">Uncharacterized protein</fullName>
    </submittedName>
</protein>
<feature type="transmembrane region" description="Helical" evidence="1">
    <location>
        <begin position="34"/>
        <end position="51"/>
    </location>
</feature>
<name>A0A2J6QYC9_HYAVF</name>
<sequence length="140" mass="15297">MASGISTPDSGLQLQLPEVGSGHFEWILNPPPELMLFACLILGCSISSFAYRRQDGDKYQTPIFAVAITSATIFGLAMGINANVIMLGIIPWALCLAMIGSVTVHWLIRRCSNERRVLYTEIHCCDQGEKEAPTPEAQPC</sequence>